<dbReference type="PATRIC" id="fig|754436.4.peg.3164"/>
<dbReference type="Proteomes" id="UP000036426">
    <property type="component" value="Unassembled WGS sequence"/>
</dbReference>
<dbReference type="EMBL" id="LDOV01000027">
    <property type="protein sequence ID" value="KLU99924.1"/>
    <property type="molecule type" value="Genomic_DNA"/>
</dbReference>
<proteinExistence type="predicted"/>
<dbReference type="Gene3D" id="3.90.550.10">
    <property type="entry name" value="Spore Coat Polysaccharide Biosynthesis Protein SpsA, Chain A"/>
    <property type="match status" value="2"/>
</dbReference>
<gene>
    <name evidence="2" type="ORF">ABT58_14930</name>
</gene>
<dbReference type="OrthoDB" id="9802649at2"/>
<dbReference type="AlphaFoldDB" id="A0A0J1GJR5"/>
<dbReference type="CDD" id="cd04186">
    <property type="entry name" value="GT_2_like_c"/>
    <property type="match status" value="1"/>
</dbReference>
<dbReference type="PANTHER" id="PTHR43179:SF7">
    <property type="entry name" value="RHAMNOSYLTRANSFERASE WBBL"/>
    <property type="match status" value="1"/>
</dbReference>
<dbReference type="CDD" id="cd04184">
    <property type="entry name" value="GT2_RfbC_Mx_like"/>
    <property type="match status" value="1"/>
</dbReference>
<keyword evidence="3" id="KW-1185">Reference proteome</keyword>
<dbReference type="InterPro" id="IPR029044">
    <property type="entry name" value="Nucleotide-diphossugar_trans"/>
</dbReference>
<keyword evidence="2" id="KW-0808">Transferase</keyword>
<accession>A0A0J1GJR5</accession>
<evidence type="ECO:0000259" key="1">
    <source>
        <dbReference type="Pfam" id="PF00535"/>
    </source>
</evidence>
<feature type="domain" description="Glycosyltransferase 2-like" evidence="1">
    <location>
        <begin position="315"/>
        <end position="493"/>
    </location>
</feature>
<reference evidence="2 3" key="1">
    <citation type="submission" date="2015-05" db="EMBL/GenBank/DDBJ databases">
        <title>Photobacterium galathea sp. nov.</title>
        <authorList>
            <person name="Machado H."/>
            <person name="Gram L."/>
        </authorList>
    </citation>
    <scope>NUCLEOTIDE SEQUENCE [LARGE SCALE GENOMIC DNA]</scope>
    <source>
        <strain evidence="2 3">DSM 25995</strain>
    </source>
</reference>
<dbReference type="GO" id="GO:0016757">
    <property type="term" value="F:glycosyltransferase activity"/>
    <property type="evidence" value="ECO:0007669"/>
    <property type="project" value="UniProtKB-KW"/>
</dbReference>
<sequence>MLPNSVVNALKRQAWAIRAYQRWGLKQAPTHGLLQYDLICKQQDNQLTALPQPTIKLLFSVLVPVYKPDLMLFAEMVRSVQTQTYQHWQLILVDDGSQSASLTEMLNQLKSDKIQVVVRETNGHISAASNSGLQAAIGDFVVLLDQDDLLHPDALKCMAYYLSIHPNANVLYSDEDKIDAVGQRAEPHFKPSFNRDLLYSHNYISHLGVYRRSLLREIGGFREGVEGSQDYDLLLRCVAHSKPEQIVHVPYVLYHWRAIAGSTALAESEKCYAQQAGLKALQDHLGKSGATVTQGKLANTYKVTWPVPEQRPLVSIIIPTKNGQSLVCQCIDSLYRLTTYPNFEVLLVDNGSDDAKALAYFTEFAEQGLVRLIDYPHPFNYSAINNYAVQQAKGEYLVLMNNDIEILSPSWLEDMVGHLARPDVGCVGAKLYYPNGSIQHAGVVIGLGGCAGHSHRYFPQEAHGYANRLQLTQNYSAVTAACLGVRKSVFEQVGGLNEIDLTVAFNDVDFCLKVGKAGYRHVWSPYIEMVHHESISRGLDNTKEKQQRYMREVGYMQDTWGTVGYQDPCYSPWLTYIKEDFSFRV</sequence>
<protein>
    <submittedName>
        <fullName evidence="2">Glycosyl transferase</fullName>
    </submittedName>
</protein>
<feature type="domain" description="Glycosyltransferase 2-like" evidence="1">
    <location>
        <begin position="60"/>
        <end position="218"/>
    </location>
</feature>
<evidence type="ECO:0000313" key="3">
    <source>
        <dbReference type="Proteomes" id="UP000036426"/>
    </source>
</evidence>
<name>A0A0J1GJR5_9GAMM</name>
<dbReference type="InterPro" id="IPR001173">
    <property type="entry name" value="Glyco_trans_2-like"/>
</dbReference>
<evidence type="ECO:0000313" key="2">
    <source>
        <dbReference type="EMBL" id="KLU99924.1"/>
    </source>
</evidence>
<dbReference type="PANTHER" id="PTHR43179">
    <property type="entry name" value="RHAMNOSYLTRANSFERASE WBBL"/>
    <property type="match status" value="1"/>
</dbReference>
<organism evidence="2 3">
    <name type="scientific">Photobacterium aphoticum</name>
    <dbReference type="NCBI Taxonomy" id="754436"/>
    <lineage>
        <taxon>Bacteria</taxon>
        <taxon>Pseudomonadati</taxon>
        <taxon>Pseudomonadota</taxon>
        <taxon>Gammaproteobacteria</taxon>
        <taxon>Vibrionales</taxon>
        <taxon>Vibrionaceae</taxon>
        <taxon>Photobacterium</taxon>
    </lineage>
</organism>
<dbReference type="Pfam" id="PF00535">
    <property type="entry name" value="Glycos_transf_2"/>
    <property type="match status" value="2"/>
</dbReference>
<comment type="caution">
    <text evidence="2">The sequence shown here is derived from an EMBL/GenBank/DDBJ whole genome shotgun (WGS) entry which is preliminary data.</text>
</comment>
<dbReference type="SUPFAM" id="SSF53448">
    <property type="entry name" value="Nucleotide-diphospho-sugar transferases"/>
    <property type="match status" value="2"/>
</dbReference>